<keyword evidence="4" id="KW-1185">Reference proteome</keyword>
<comment type="caution">
    <text evidence="3">The sequence shown here is derived from an EMBL/GenBank/DDBJ whole genome shotgun (WGS) entry which is preliminary data.</text>
</comment>
<sequence>MTDTLVRQLIMLRRIPRHPRKITVRELGEHLDNQGYAVTQRTIQRDLLTLSGRVFGLILDDRSRPHGWCWDQSAGVIDIPGMEPQAALAFKLAEHWGEQLMAPSTVSALEPYFRQAEQVLSDSASPISAWPDKICTITRGQRLIPPAIDPQVLRSVYDGLFNDRQLKARYQRRYDGEVNDYVIAPLGVVFRDGVVYLVCQRNDEAEVVHLAMHRFLAAERLDTPVKRPTGFELADYVGGGRLDFKLSDQALTLELLVTAKTAVHLEESPLSKDQVLQPAADQRMRLTATVADTLQIRWWLLGLGDQVEVISPPALRVEIIERLAQALGQYH</sequence>
<dbReference type="Pfam" id="PF13280">
    <property type="entry name" value="WYL"/>
    <property type="match status" value="1"/>
</dbReference>
<evidence type="ECO:0000259" key="1">
    <source>
        <dbReference type="Pfam" id="PF13280"/>
    </source>
</evidence>
<name>A0A6N7QMG1_9GAMM</name>
<accession>A0A6N7QMG1</accession>
<evidence type="ECO:0000313" key="3">
    <source>
        <dbReference type="EMBL" id="MRH77666.1"/>
    </source>
</evidence>
<dbReference type="InterPro" id="IPR051534">
    <property type="entry name" value="CBASS_pafABC_assoc_protein"/>
</dbReference>
<evidence type="ECO:0000259" key="2">
    <source>
        <dbReference type="Pfam" id="PF25583"/>
    </source>
</evidence>
<dbReference type="EMBL" id="WJPP01000001">
    <property type="protein sequence ID" value="MRH77666.1"/>
    <property type="molecule type" value="Genomic_DNA"/>
</dbReference>
<reference evidence="3 4" key="1">
    <citation type="submission" date="2019-11" db="EMBL/GenBank/DDBJ databases">
        <authorList>
            <person name="Zhang X.Y."/>
        </authorList>
    </citation>
    <scope>NUCLEOTIDE SEQUENCE [LARGE SCALE GENOMIC DNA]</scope>
    <source>
        <strain evidence="3 4">C176</strain>
    </source>
</reference>
<dbReference type="RefSeq" id="WP_153718700.1">
    <property type="nucleotide sequence ID" value="NZ_WJPP01000001.1"/>
</dbReference>
<organism evidence="3 4">
    <name type="scientific">Spiribacter salilacus</name>
    <dbReference type="NCBI Taxonomy" id="2664894"/>
    <lineage>
        <taxon>Bacteria</taxon>
        <taxon>Pseudomonadati</taxon>
        <taxon>Pseudomonadota</taxon>
        <taxon>Gammaproteobacteria</taxon>
        <taxon>Chromatiales</taxon>
        <taxon>Ectothiorhodospiraceae</taxon>
        <taxon>Spiribacter</taxon>
    </lineage>
</organism>
<evidence type="ECO:0000313" key="4">
    <source>
        <dbReference type="Proteomes" id="UP000433788"/>
    </source>
</evidence>
<dbReference type="InterPro" id="IPR057727">
    <property type="entry name" value="WCX_dom"/>
</dbReference>
<dbReference type="AlphaFoldDB" id="A0A6N7QMG1"/>
<feature type="domain" description="WYL" evidence="1">
    <location>
        <begin position="152"/>
        <end position="219"/>
    </location>
</feature>
<dbReference type="Proteomes" id="UP000433788">
    <property type="component" value="Unassembled WGS sequence"/>
</dbReference>
<protein>
    <submittedName>
        <fullName evidence="3">WYL domain-containing protein</fullName>
    </submittedName>
</protein>
<dbReference type="PROSITE" id="PS52050">
    <property type="entry name" value="WYL"/>
    <property type="match status" value="1"/>
</dbReference>
<gene>
    <name evidence="3" type="ORF">GH984_03000</name>
</gene>
<proteinExistence type="predicted"/>
<feature type="domain" description="WCX" evidence="2">
    <location>
        <begin position="251"/>
        <end position="327"/>
    </location>
</feature>
<dbReference type="InterPro" id="IPR026881">
    <property type="entry name" value="WYL_dom"/>
</dbReference>
<dbReference type="PANTHER" id="PTHR34580:SF1">
    <property type="entry name" value="PROTEIN PAFC"/>
    <property type="match status" value="1"/>
</dbReference>
<dbReference type="PANTHER" id="PTHR34580">
    <property type="match status" value="1"/>
</dbReference>
<dbReference type="Pfam" id="PF25583">
    <property type="entry name" value="WCX"/>
    <property type="match status" value="1"/>
</dbReference>